<name>A0A176WJN3_MARPO</name>
<evidence type="ECO:0000256" key="1">
    <source>
        <dbReference type="SAM" id="MobiDB-lite"/>
    </source>
</evidence>
<proteinExistence type="predicted"/>
<sequence length="197" mass="21739">MADTQATGQDGKDAVLREVSTPVDPFVTVTVEGKGDWRRKQSPEKGPAKGFQMRFNFLRSHNREASRDRADNGNFISPTVESLLGAREDQTETGNRNFARAGWSLDSLAGTGPEQSLRLRATRGEVRSSYGDAFHMLRVSSRVEEVDLHSAPKGKEKNARKKKSASPVRKWSRDLAGRQRGRSASLSADEGGLQLRV</sequence>
<gene>
    <name evidence="2" type="ORF">AXG93_1913s1760</name>
</gene>
<keyword evidence="3" id="KW-1185">Reference proteome</keyword>
<protein>
    <submittedName>
        <fullName evidence="2">Uncharacterized protein</fullName>
    </submittedName>
</protein>
<evidence type="ECO:0000313" key="2">
    <source>
        <dbReference type="EMBL" id="OAE33074.1"/>
    </source>
</evidence>
<feature type="region of interest" description="Disordered" evidence="1">
    <location>
        <begin position="59"/>
        <end position="112"/>
    </location>
</feature>
<feature type="region of interest" description="Disordered" evidence="1">
    <location>
        <begin position="141"/>
        <end position="197"/>
    </location>
</feature>
<dbReference type="AlphaFoldDB" id="A0A176WJN3"/>
<dbReference type="Proteomes" id="UP000077202">
    <property type="component" value="Unassembled WGS sequence"/>
</dbReference>
<comment type="caution">
    <text evidence="2">The sequence shown here is derived from an EMBL/GenBank/DDBJ whole genome shotgun (WGS) entry which is preliminary data.</text>
</comment>
<dbReference type="EMBL" id="LVLJ01000695">
    <property type="protein sequence ID" value="OAE33074.1"/>
    <property type="molecule type" value="Genomic_DNA"/>
</dbReference>
<evidence type="ECO:0000313" key="3">
    <source>
        <dbReference type="Proteomes" id="UP000077202"/>
    </source>
</evidence>
<organism evidence="2 3">
    <name type="scientific">Marchantia polymorpha subsp. ruderalis</name>
    <dbReference type="NCBI Taxonomy" id="1480154"/>
    <lineage>
        <taxon>Eukaryota</taxon>
        <taxon>Viridiplantae</taxon>
        <taxon>Streptophyta</taxon>
        <taxon>Embryophyta</taxon>
        <taxon>Marchantiophyta</taxon>
        <taxon>Marchantiopsida</taxon>
        <taxon>Marchantiidae</taxon>
        <taxon>Marchantiales</taxon>
        <taxon>Marchantiaceae</taxon>
        <taxon>Marchantia</taxon>
    </lineage>
</organism>
<feature type="compositionally biased region" description="Basic and acidic residues" evidence="1">
    <location>
        <begin position="61"/>
        <end position="71"/>
    </location>
</feature>
<accession>A0A176WJN3</accession>
<feature type="compositionally biased region" description="Basic and acidic residues" evidence="1">
    <location>
        <begin position="141"/>
        <end position="157"/>
    </location>
</feature>
<reference evidence="2" key="1">
    <citation type="submission" date="2016-03" db="EMBL/GenBank/DDBJ databases">
        <title>Mechanisms controlling the formation of the plant cell surface in tip-growing cells are functionally conserved among land plants.</title>
        <authorList>
            <person name="Honkanen S."/>
            <person name="Jones V.A."/>
            <person name="Morieri G."/>
            <person name="Champion C."/>
            <person name="Hetherington A.J."/>
            <person name="Kelly S."/>
            <person name="Saint-Marcoux D."/>
            <person name="Proust H."/>
            <person name="Prescott H."/>
            <person name="Dolan L."/>
        </authorList>
    </citation>
    <scope>NUCLEOTIDE SEQUENCE [LARGE SCALE GENOMIC DNA]</scope>
    <source>
        <tissue evidence="2">Whole gametophyte</tissue>
    </source>
</reference>